<dbReference type="Gene3D" id="3.30.720.120">
    <property type="match status" value="1"/>
</dbReference>
<evidence type="ECO:0000313" key="4">
    <source>
        <dbReference type="Proteomes" id="UP000000328"/>
    </source>
</evidence>
<dbReference type="PANTHER" id="PTHR34109:SF1">
    <property type="entry name" value="VOC DOMAIN-CONTAINING PROTEIN"/>
    <property type="match status" value="1"/>
</dbReference>
<dbReference type="InterPro" id="IPR029068">
    <property type="entry name" value="Glyas_Bleomycin-R_OHBP_Dase"/>
</dbReference>
<dbReference type="HOGENOM" id="CLU_046006_11_2_11"/>
<evidence type="ECO:0000256" key="1">
    <source>
        <dbReference type="SAM" id="MobiDB-lite"/>
    </source>
</evidence>
<dbReference type="SUPFAM" id="SSF54593">
    <property type="entry name" value="Glyoxalase/Bleomycin resistance protein/Dihydroxybiphenyl dioxygenase"/>
    <property type="match status" value="1"/>
</dbReference>
<dbReference type="InterPro" id="IPR004360">
    <property type="entry name" value="Glyas_Fos-R_dOase_dom"/>
</dbReference>
<dbReference type="GO" id="GO:0051213">
    <property type="term" value="F:dioxygenase activity"/>
    <property type="evidence" value="ECO:0007669"/>
    <property type="project" value="UniProtKB-KW"/>
</dbReference>
<keyword evidence="3" id="KW-0560">Oxidoreductase</keyword>
<gene>
    <name evidence="3" type="ordered locus">AMED_7933</name>
</gene>
<dbReference type="Gene3D" id="3.30.720.110">
    <property type="match status" value="1"/>
</dbReference>
<dbReference type="eggNOG" id="COG2764">
    <property type="taxonomic scope" value="Bacteria"/>
</dbReference>
<keyword evidence="3" id="KW-0223">Dioxygenase</keyword>
<dbReference type="GeneID" id="92875555"/>
<dbReference type="PATRIC" id="fig|749927.5.peg.8244"/>
<dbReference type="InterPro" id="IPR037523">
    <property type="entry name" value="VOC_core"/>
</dbReference>
<reference evidence="3 4" key="1">
    <citation type="journal article" date="2010" name="Cell Res.">
        <title>Complete genome sequence of the rifamycin SV-producing Amycolatopsis mediterranei U32 revealed its genetic characteristics in phylogeny and metabolism.</title>
        <authorList>
            <person name="Zhao W."/>
            <person name="Zhong Y."/>
            <person name="Yuan H."/>
            <person name="Wang J."/>
            <person name="Zheng H."/>
            <person name="Wang Y."/>
            <person name="Cen X."/>
            <person name="Xu F."/>
            <person name="Bai J."/>
            <person name="Han X."/>
            <person name="Lu G."/>
            <person name="Zhu Y."/>
            <person name="Shao Z."/>
            <person name="Yan H."/>
            <person name="Li C."/>
            <person name="Peng N."/>
            <person name="Zhang Z."/>
            <person name="Zhang Y."/>
            <person name="Lin W."/>
            <person name="Fan Y."/>
            <person name="Qin Z."/>
            <person name="Hu Y."/>
            <person name="Zhu B."/>
            <person name="Wang S."/>
            <person name="Ding X."/>
            <person name="Zhao G.P."/>
        </authorList>
    </citation>
    <scope>NUCLEOTIDE SEQUENCE [LARGE SCALE GENOMIC DNA]</scope>
    <source>
        <strain evidence="4">U-32</strain>
    </source>
</reference>
<feature type="domain" description="VOC" evidence="2">
    <location>
        <begin position="4"/>
        <end position="128"/>
    </location>
</feature>
<dbReference type="RefSeq" id="WP_013229672.1">
    <property type="nucleotide sequence ID" value="NC_014318.1"/>
</dbReference>
<dbReference type="KEGG" id="amd:AMED_7933"/>
<sequence>MSRPLGLVPHLFVRDVDVALSFYTKAFGAVELFRTVLPDGTVLFVELAVGDARLLVSQEIAALDALAPSTIGGIPMLLTLETADPDDLARRAVFAGATVEAPVAEMFFGERYGRVVDPDGHRWALTTKREQYTPEDIDARKPHNAAFGGPGGGAPGSGRSPGPH</sequence>
<dbReference type="AlphaFoldDB" id="A0A0H3DHP5"/>
<feature type="compositionally biased region" description="Basic and acidic residues" evidence="1">
    <location>
        <begin position="129"/>
        <end position="141"/>
    </location>
</feature>
<organism evidence="3 4">
    <name type="scientific">Amycolatopsis mediterranei (strain U-32)</name>
    <dbReference type="NCBI Taxonomy" id="749927"/>
    <lineage>
        <taxon>Bacteria</taxon>
        <taxon>Bacillati</taxon>
        <taxon>Actinomycetota</taxon>
        <taxon>Actinomycetes</taxon>
        <taxon>Pseudonocardiales</taxon>
        <taxon>Pseudonocardiaceae</taxon>
        <taxon>Amycolatopsis</taxon>
    </lineage>
</organism>
<accession>A0A0H3DHP5</accession>
<dbReference type="PROSITE" id="PS51819">
    <property type="entry name" value="VOC"/>
    <property type="match status" value="1"/>
</dbReference>
<feature type="region of interest" description="Disordered" evidence="1">
    <location>
        <begin position="129"/>
        <end position="164"/>
    </location>
</feature>
<dbReference type="Proteomes" id="UP000000328">
    <property type="component" value="Chromosome"/>
</dbReference>
<evidence type="ECO:0000313" key="3">
    <source>
        <dbReference type="EMBL" id="ADJ49638.1"/>
    </source>
</evidence>
<evidence type="ECO:0000259" key="2">
    <source>
        <dbReference type="PROSITE" id="PS51819"/>
    </source>
</evidence>
<name>A0A0H3DHP5_AMYMU</name>
<dbReference type="CDD" id="cd07246">
    <property type="entry name" value="VOC_like"/>
    <property type="match status" value="1"/>
</dbReference>
<dbReference type="OrthoDB" id="9795306at2"/>
<proteinExistence type="predicted"/>
<dbReference type="Pfam" id="PF00903">
    <property type="entry name" value="Glyoxalase"/>
    <property type="match status" value="1"/>
</dbReference>
<dbReference type="EMBL" id="CP002000">
    <property type="protein sequence ID" value="ADJ49638.1"/>
    <property type="molecule type" value="Genomic_DNA"/>
</dbReference>
<protein>
    <submittedName>
        <fullName evidence="3">Glyoxalase/bleomycin resistance protein/dioxygenase</fullName>
    </submittedName>
</protein>
<dbReference type="PANTHER" id="PTHR34109">
    <property type="entry name" value="BNAUNNG04460D PROTEIN-RELATED"/>
    <property type="match status" value="1"/>
</dbReference>